<dbReference type="EMBL" id="JAMFMB010000007">
    <property type="protein sequence ID" value="MCL6283458.1"/>
    <property type="molecule type" value="Genomic_DNA"/>
</dbReference>
<gene>
    <name evidence="1" type="ORF">M3P21_07910</name>
</gene>
<protein>
    <submittedName>
        <fullName evidence="1">Uncharacterized protein</fullName>
    </submittedName>
</protein>
<accession>A0ABT0Q0Z3</accession>
<reference evidence="1" key="1">
    <citation type="submission" date="2022-05" db="EMBL/GenBank/DDBJ databases">
        <authorList>
            <person name="Park J.-S."/>
        </authorList>
    </citation>
    <scope>NUCLEOTIDE SEQUENCE</scope>
    <source>
        <strain evidence="1">2012CJ41-6</strain>
    </source>
</reference>
<sequence length="71" mass="8220">MTAQELILEAERLEKKIARESFDGRLRLQPALHAVIRRLGEEGANVPKRLRRLDAHLCDELIEARFDNMPV</sequence>
<comment type="caution">
    <text evidence="1">The sequence shown here is derived from an EMBL/GenBank/DDBJ whole genome shotgun (WGS) entry which is preliminary data.</text>
</comment>
<name>A0ABT0Q0Z3_9RHOB</name>
<organism evidence="1 2">
    <name type="scientific">Ruegeria spongiae</name>
    <dbReference type="NCBI Taxonomy" id="2942209"/>
    <lineage>
        <taxon>Bacteria</taxon>
        <taxon>Pseudomonadati</taxon>
        <taxon>Pseudomonadota</taxon>
        <taxon>Alphaproteobacteria</taxon>
        <taxon>Rhodobacterales</taxon>
        <taxon>Roseobacteraceae</taxon>
        <taxon>Ruegeria</taxon>
    </lineage>
</organism>
<proteinExistence type="predicted"/>
<evidence type="ECO:0000313" key="1">
    <source>
        <dbReference type="EMBL" id="MCL6283458.1"/>
    </source>
</evidence>
<dbReference type="Proteomes" id="UP001203880">
    <property type="component" value="Unassembled WGS sequence"/>
</dbReference>
<keyword evidence="2" id="KW-1185">Reference proteome</keyword>
<evidence type="ECO:0000313" key="2">
    <source>
        <dbReference type="Proteomes" id="UP001203880"/>
    </source>
</evidence>
<dbReference type="RefSeq" id="WP_249708579.1">
    <property type="nucleotide sequence ID" value="NZ_JAMFMB010000007.1"/>
</dbReference>